<dbReference type="CDD" id="cd01310">
    <property type="entry name" value="TatD_DNAse"/>
    <property type="match status" value="1"/>
</dbReference>
<evidence type="ECO:0000256" key="1">
    <source>
        <dbReference type="ARBA" id="ARBA00009275"/>
    </source>
</evidence>
<dbReference type="PROSITE" id="PS01091">
    <property type="entry name" value="TATD_3"/>
    <property type="match status" value="1"/>
</dbReference>
<comment type="similarity">
    <text evidence="1">Belongs to the metallo-dependent hydrolases superfamily. TatD-type hydrolase family.</text>
</comment>
<dbReference type="Proteomes" id="UP000664654">
    <property type="component" value="Unassembled WGS sequence"/>
</dbReference>
<dbReference type="InterPro" id="IPR018228">
    <property type="entry name" value="DNase_TatD-rel_CS"/>
</dbReference>
<evidence type="ECO:0000313" key="6">
    <source>
        <dbReference type="EMBL" id="MBN7823729.1"/>
    </source>
</evidence>
<evidence type="ECO:0000256" key="3">
    <source>
        <dbReference type="ARBA" id="ARBA00022723"/>
    </source>
</evidence>
<dbReference type="Pfam" id="PF01026">
    <property type="entry name" value="TatD_DNase"/>
    <property type="match status" value="1"/>
</dbReference>
<keyword evidence="4 6" id="KW-0378">Hydrolase</keyword>
<keyword evidence="3 5" id="KW-0479">Metal-binding</keyword>
<gene>
    <name evidence="6" type="ORF">J0A66_00695</name>
</gene>
<feature type="binding site" evidence="5">
    <location>
        <position position="204"/>
    </location>
    <ligand>
        <name>a divalent metal cation</name>
        <dbReference type="ChEBI" id="CHEBI:60240"/>
        <label>1</label>
    </ligand>
</feature>
<dbReference type="RefSeq" id="WP_206571851.1">
    <property type="nucleotide sequence ID" value="NZ_JAFKCV010000001.1"/>
</dbReference>
<dbReference type="FunFam" id="3.20.20.140:FF:000005">
    <property type="entry name" value="TatD family hydrolase"/>
    <property type="match status" value="1"/>
</dbReference>
<dbReference type="SUPFAM" id="SSF51556">
    <property type="entry name" value="Metallo-dependent hydrolases"/>
    <property type="match status" value="1"/>
</dbReference>
<comment type="caution">
    <text evidence="6">The sequence shown here is derived from an EMBL/GenBank/DDBJ whole genome shotgun (WGS) entry which is preliminary data.</text>
</comment>
<sequence>MTWFDVGVNLTNNRFQADLQQVMERARQAGVAQMLITGTDEADSEQALMLADQWNCLSTAGVHPHYAAGVSEAYLTRIRQLAGADRVRAIGECGLDFNRNFSPKEEQLRVFEAQLELATELRLPVFLHERDAFAEQIRLLRRYRPALTGGVAHCFTGDRAQMEAYLELDLHIGITGWLCDDRRGQSLREAVLHLPLDRLLLETDAPYLAPRHVRPRIERNEPCHLPVVGSELAALTGQEPVTIAQHSYDNACRLFKPGHQAHDQT</sequence>
<dbReference type="GO" id="GO:0046872">
    <property type="term" value="F:metal ion binding"/>
    <property type="evidence" value="ECO:0007669"/>
    <property type="project" value="UniProtKB-KW"/>
</dbReference>
<dbReference type="Gene3D" id="3.20.20.140">
    <property type="entry name" value="Metal-dependent hydrolases"/>
    <property type="match status" value="1"/>
</dbReference>
<evidence type="ECO:0000313" key="7">
    <source>
        <dbReference type="Proteomes" id="UP000664654"/>
    </source>
</evidence>
<accession>A0A939DJ88</accession>
<feature type="binding site" evidence="5">
    <location>
        <position position="153"/>
    </location>
    <ligand>
        <name>a divalent metal cation</name>
        <dbReference type="ChEBI" id="CHEBI:60240"/>
        <label>2</label>
    </ligand>
</feature>
<evidence type="ECO:0000256" key="5">
    <source>
        <dbReference type="PIRSR" id="PIRSR005902-1"/>
    </source>
</evidence>
<dbReference type="GO" id="GO:0016788">
    <property type="term" value="F:hydrolase activity, acting on ester bonds"/>
    <property type="evidence" value="ECO:0007669"/>
    <property type="project" value="InterPro"/>
</dbReference>
<feature type="binding site" evidence="5">
    <location>
        <position position="128"/>
    </location>
    <ligand>
        <name>a divalent metal cation</name>
        <dbReference type="ChEBI" id="CHEBI:60240"/>
        <label>2</label>
    </ligand>
</feature>
<dbReference type="InterPro" id="IPR001130">
    <property type="entry name" value="TatD-like"/>
</dbReference>
<protein>
    <submittedName>
        <fullName evidence="6">TatD family hydrolase</fullName>
    </submittedName>
</protein>
<keyword evidence="7" id="KW-1185">Reference proteome</keyword>
<dbReference type="InterPro" id="IPR050891">
    <property type="entry name" value="TatD-type_Hydrolase"/>
</dbReference>
<dbReference type="AlphaFoldDB" id="A0A939DJ88"/>
<evidence type="ECO:0000256" key="4">
    <source>
        <dbReference type="ARBA" id="ARBA00022801"/>
    </source>
</evidence>
<keyword evidence="2" id="KW-0540">Nuclease</keyword>
<organism evidence="6 7">
    <name type="scientific">Bowmanella dokdonensis</name>
    <dbReference type="NCBI Taxonomy" id="751969"/>
    <lineage>
        <taxon>Bacteria</taxon>
        <taxon>Pseudomonadati</taxon>
        <taxon>Pseudomonadota</taxon>
        <taxon>Gammaproteobacteria</taxon>
        <taxon>Alteromonadales</taxon>
        <taxon>Alteromonadaceae</taxon>
        <taxon>Bowmanella</taxon>
    </lineage>
</organism>
<dbReference type="GO" id="GO:0004518">
    <property type="term" value="F:nuclease activity"/>
    <property type="evidence" value="ECO:0007669"/>
    <property type="project" value="UniProtKB-KW"/>
</dbReference>
<evidence type="ECO:0000256" key="2">
    <source>
        <dbReference type="ARBA" id="ARBA00022722"/>
    </source>
</evidence>
<reference evidence="6" key="1">
    <citation type="submission" date="2021-03" db="EMBL/GenBank/DDBJ databases">
        <title>novel species isolated from a fishpond in China.</title>
        <authorList>
            <person name="Lu H."/>
            <person name="Cai Z."/>
        </authorList>
    </citation>
    <scope>NUCLEOTIDE SEQUENCE</scope>
    <source>
        <strain evidence="6">JCM 30855</strain>
    </source>
</reference>
<name>A0A939DJ88_9ALTE</name>
<dbReference type="PANTHER" id="PTHR10060:SF15">
    <property type="entry name" value="DEOXYRIBONUCLEASE TATDN1"/>
    <property type="match status" value="1"/>
</dbReference>
<dbReference type="PANTHER" id="PTHR10060">
    <property type="entry name" value="TATD FAMILY DEOXYRIBONUCLEASE"/>
    <property type="match status" value="1"/>
</dbReference>
<feature type="binding site" evidence="5">
    <location>
        <position position="92"/>
    </location>
    <ligand>
        <name>a divalent metal cation</name>
        <dbReference type="ChEBI" id="CHEBI:60240"/>
        <label>1</label>
    </ligand>
</feature>
<dbReference type="EMBL" id="JAFKCV010000001">
    <property type="protein sequence ID" value="MBN7823729.1"/>
    <property type="molecule type" value="Genomic_DNA"/>
</dbReference>
<dbReference type="InterPro" id="IPR032466">
    <property type="entry name" value="Metal_Hydrolase"/>
</dbReference>
<dbReference type="PIRSF" id="PIRSF005902">
    <property type="entry name" value="DNase_TatD"/>
    <property type="match status" value="1"/>
</dbReference>
<proteinExistence type="inferred from homology"/>